<keyword evidence="1" id="KW-0808">Transferase</keyword>
<evidence type="ECO:0000256" key="7">
    <source>
        <dbReference type="SAM" id="Phobius"/>
    </source>
</evidence>
<evidence type="ECO:0000256" key="2">
    <source>
        <dbReference type="ARBA" id="ARBA00022741"/>
    </source>
</evidence>
<dbReference type="InterPro" id="IPR000719">
    <property type="entry name" value="Prot_kinase_dom"/>
</dbReference>
<keyword evidence="2 5" id="KW-0547">Nucleotide-binding</keyword>
<dbReference type="GO" id="GO:0004674">
    <property type="term" value="F:protein serine/threonine kinase activity"/>
    <property type="evidence" value="ECO:0007669"/>
    <property type="project" value="TreeGrafter"/>
</dbReference>
<organism evidence="9 10">
    <name type="scientific">Edaphochlamys debaryana</name>
    <dbReference type="NCBI Taxonomy" id="47281"/>
    <lineage>
        <taxon>Eukaryota</taxon>
        <taxon>Viridiplantae</taxon>
        <taxon>Chlorophyta</taxon>
        <taxon>core chlorophytes</taxon>
        <taxon>Chlorophyceae</taxon>
        <taxon>CS clade</taxon>
        <taxon>Chlamydomonadales</taxon>
        <taxon>Chlamydomonadales incertae sedis</taxon>
        <taxon>Edaphochlamys</taxon>
    </lineage>
</organism>
<feature type="compositionally biased region" description="Low complexity" evidence="6">
    <location>
        <begin position="790"/>
        <end position="805"/>
    </location>
</feature>
<dbReference type="SUPFAM" id="SSF56112">
    <property type="entry name" value="Protein kinase-like (PK-like)"/>
    <property type="match status" value="1"/>
</dbReference>
<evidence type="ECO:0000256" key="4">
    <source>
        <dbReference type="ARBA" id="ARBA00022840"/>
    </source>
</evidence>
<dbReference type="CDD" id="cd13999">
    <property type="entry name" value="STKc_MAP3K-like"/>
    <property type="match status" value="1"/>
</dbReference>
<keyword evidence="4 5" id="KW-0067">ATP-binding</keyword>
<keyword evidence="7" id="KW-0812">Transmembrane</keyword>
<name>A0A835YCT8_9CHLO</name>
<dbReference type="InterPro" id="IPR008271">
    <property type="entry name" value="Ser/Thr_kinase_AS"/>
</dbReference>
<protein>
    <recommendedName>
        <fullName evidence="8">Protein kinase domain-containing protein</fullName>
    </recommendedName>
</protein>
<evidence type="ECO:0000256" key="3">
    <source>
        <dbReference type="ARBA" id="ARBA00022777"/>
    </source>
</evidence>
<sequence>MAGAFAAAAAITPGRGSITTAVLRSDVWMTEPDWSGLLLSNGTEPVLLSRDFLIVGDPSLPSWPLLNLGLVHAKVRIASGVTLTVRHVIIGDFRSGLITQAPGFDLAAPTQLPTPTSRWGSLVHNETAVLYSICFPKAAWQPGLDTAPRPAWLPGTQQALLGEPQDGCVNASSSALLGSPVLQPALQSRCWSDRGRFTDMAFYGADPDSFGKVVPNNYTVTLINVTYLCAYTMPMDCVRRLEPLGCALWIMSGNATGQDANAGTGLVALPWQLPTGDSAVMEVRTGRDLAVAFASNPWITTAKVMSDIWMTEADWTGLLGNPNGTEPVLLSRDFLIIGDPSLPSWPLLNMGYVHLKVRIASGVTLTVRHVIIGDFRSGLLTQAPGFDLAAPTQLPTPTSLWGSLLHNETAVLYSVCLPKTIWASGITGAPRPAWLPGEQIASLGDSQEGCVNTSAWSPQTANSSAGGGSAQSSLLQPPLQSRCWADRGRFIDMSVYAMDPNAVGRLVPSNYTVNLRGVQYLCAYTAPEDCIARLQPLGCALSLMRLNDSGASAVLPWDKSAPSTPAPLVSNGTVADTTGSSGGGGDESFTNVALAAGLAAGLGGAALIGVVVFLWVWARRRKAAAAAAACKTAEAAPASDPEQSSRRCAEGKGIDSAERGGAPCSYDGAYARPSEQRSHKPLLQILHFTKGSQFSKLSTRFSALMSSGTPTATATLTSEHLEGVAVAASRSDGLADSGPGSGPALVSPEGGYEGGLHDASSHKAGAPAVVVTTDDAGGNGLPPAPNSQNSASLTATGTTARSGRSGRSGRSDPSTVPSKVDVERLLEEEHVVVTSLTPPRADLALGEAAANEVQLLPTVLGRGAFGRVYEGLWTSTGERVAVKVMRDVFEDGAPVDHLRASFAQEVEVLGRCCHPNVVRLLAACVQPPRMLLVMELMETSLERVVYCTPPVLIPLPKVLMIFLDIARGLEYLHPTILHRDLKPANVLINNPTGERPVAKLTDFGVSRLRSTVLVTKHPEAGTPAYMAPETFDVKNYTLSHHVDVYSFGVCLWVCLTGEHPWQGLTMVEVAYKVTIGRERLPLAGLPQERCPPRVRALLEQCFEHEPRRRPAAAEVAKELKSILESL</sequence>
<dbReference type="InterPro" id="IPR051681">
    <property type="entry name" value="Ser/Thr_Kinases-Pseudokinases"/>
</dbReference>
<accession>A0A835YCT8</accession>
<dbReference type="GO" id="GO:0005524">
    <property type="term" value="F:ATP binding"/>
    <property type="evidence" value="ECO:0007669"/>
    <property type="project" value="UniProtKB-UniRule"/>
</dbReference>
<feature type="transmembrane region" description="Helical" evidence="7">
    <location>
        <begin position="592"/>
        <end position="617"/>
    </location>
</feature>
<feature type="domain" description="Protein kinase" evidence="8">
    <location>
        <begin position="854"/>
        <end position="1123"/>
    </location>
</feature>
<feature type="region of interest" description="Disordered" evidence="6">
    <location>
        <begin position="729"/>
        <end position="819"/>
    </location>
</feature>
<dbReference type="PROSITE" id="PS00108">
    <property type="entry name" value="PROTEIN_KINASE_ST"/>
    <property type="match status" value="1"/>
</dbReference>
<dbReference type="EMBL" id="JAEHOE010000010">
    <property type="protein sequence ID" value="KAG2498471.1"/>
    <property type="molecule type" value="Genomic_DNA"/>
</dbReference>
<proteinExistence type="predicted"/>
<evidence type="ECO:0000256" key="1">
    <source>
        <dbReference type="ARBA" id="ARBA00022679"/>
    </source>
</evidence>
<feature type="compositionally biased region" description="Basic and acidic residues" evidence="6">
    <location>
        <begin position="643"/>
        <end position="658"/>
    </location>
</feature>
<keyword evidence="10" id="KW-1185">Reference proteome</keyword>
<dbReference type="PANTHER" id="PTHR44329:SF214">
    <property type="entry name" value="PROTEIN KINASE DOMAIN-CONTAINING PROTEIN"/>
    <property type="match status" value="1"/>
</dbReference>
<feature type="region of interest" description="Disordered" evidence="6">
    <location>
        <begin position="451"/>
        <end position="475"/>
    </location>
</feature>
<dbReference type="PROSITE" id="PS00107">
    <property type="entry name" value="PROTEIN_KINASE_ATP"/>
    <property type="match status" value="1"/>
</dbReference>
<evidence type="ECO:0000259" key="8">
    <source>
        <dbReference type="PROSITE" id="PS50011"/>
    </source>
</evidence>
<comment type="caution">
    <text evidence="9">The sequence shown here is derived from an EMBL/GenBank/DDBJ whole genome shotgun (WGS) entry which is preliminary data.</text>
</comment>
<dbReference type="InterPro" id="IPR011009">
    <property type="entry name" value="Kinase-like_dom_sf"/>
</dbReference>
<dbReference type="PANTHER" id="PTHR44329">
    <property type="entry name" value="SERINE/THREONINE-PROTEIN KINASE TNNI3K-RELATED"/>
    <property type="match status" value="1"/>
</dbReference>
<dbReference type="SMART" id="SM00220">
    <property type="entry name" value="S_TKc"/>
    <property type="match status" value="1"/>
</dbReference>
<feature type="binding site" evidence="5">
    <location>
        <position position="883"/>
    </location>
    <ligand>
        <name>ATP</name>
        <dbReference type="ChEBI" id="CHEBI:30616"/>
    </ligand>
</feature>
<dbReference type="InterPro" id="IPR017441">
    <property type="entry name" value="Protein_kinase_ATP_BS"/>
</dbReference>
<dbReference type="Proteomes" id="UP000612055">
    <property type="component" value="Unassembled WGS sequence"/>
</dbReference>
<dbReference type="OrthoDB" id="536504at2759"/>
<keyword evidence="7" id="KW-1133">Transmembrane helix</keyword>
<reference evidence="9" key="1">
    <citation type="journal article" date="2020" name="bioRxiv">
        <title>Comparative genomics of Chlamydomonas.</title>
        <authorList>
            <person name="Craig R.J."/>
            <person name="Hasan A.R."/>
            <person name="Ness R.W."/>
            <person name="Keightley P.D."/>
        </authorList>
    </citation>
    <scope>NUCLEOTIDE SEQUENCE</scope>
    <source>
        <strain evidence="9">CCAP 11/70</strain>
    </source>
</reference>
<evidence type="ECO:0000313" key="10">
    <source>
        <dbReference type="Proteomes" id="UP000612055"/>
    </source>
</evidence>
<dbReference type="Pfam" id="PF00069">
    <property type="entry name" value="Pkinase"/>
    <property type="match status" value="1"/>
</dbReference>
<feature type="region of interest" description="Disordered" evidence="6">
    <location>
        <begin position="633"/>
        <end position="660"/>
    </location>
</feature>
<gene>
    <name evidence="9" type="ORF">HYH03_003724</name>
</gene>
<evidence type="ECO:0000256" key="6">
    <source>
        <dbReference type="SAM" id="MobiDB-lite"/>
    </source>
</evidence>
<evidence type="ECO:0000313" key="9">
    <source>
        <dbReference type="EMBL" id="KAG2498471.1"/>
    </source>
</evidence>
<dbReference type="AlphaFoldDB" id="A0A835YCT8"/>
<dbReference type="PROSITE" id="PS50011">
    <property type="entry name" value="PROTEIN_KINASE_DOM"/>
    <property type="match status" value="1"/>
</dbReference>
<feature type="compositionally biased region" description="Polar residues" evidence="6">
    <location>
        <begin position="451"/>
        <end position="462"/>
    </location>
</feature>
<evidence type="ECO:0000256" key="5">
    <source>
        <dbReference type="PROSITE-ProRule" id="PRU10141"/>
    </source>
</evidence>
<dbReference type="Gene3D" id="3.30.200.20">
    <property type="entry name" value="Phosphorylase Kinase, domain 1"/>
    <property type="match status" value="1"/>
</dbReference>
<keyword evidence="7" id="KW-0472">Membrane</keyword>
<dbReference type="Gene3D" id="1.10.510.10">
    <property type="entry name" value="Transferase(Phosphotransferase) domain 1"/>
    <property type="match status" value="1"/>
</dbReference>
<keyword evidence="3" id="KW-0418">Kinase</keyword>